<sequence length="356" mass="38406">MKKVLKKYEMVRTMMAISIALLVGFSIILLLSQNPVSAINNFIIGPITKKRYIGNVVTTAIPLIFSGLAMSLLFASSQFNMGAEGVFYFSGLIAAIIGIVIKLPVVVHAGLAITVAGIIGALVIGLIGLMKAKYGTSELVVSLMFNSILYGIGLYILNYYFRESNTVVLKSFAINKSALLHKILPGTSIHSGLILALLAIFVCHFIMEKSKLGYEINLIGTNPEFAKYSGINIKKVIVSVSLIAGLLSGIGGGVEILGIYDSFKWTALPGLGFDGALIAMLAKNKPKNVLPAALFLSYIRIGADLMSRLTDIPAEMVGIMQGIIILLISGRRFLQNYKNKLILEEVNKNELTKSNS</sequence>
<gene>
    <name evidence="7" type="ORF">HMPREF0072_1229</name>
</gene>
<protein>
    <submittedName>
        <fullName evidence="7">Branched-chain amino acid ABC transporter, permease protein</fullName>
    </submittedName>
</protein>
<keyword evidence="4 6" id="KW-1133">Transmembrane helix</keyword>
<dbReference type="Pfam" id="PF02653">
    <property type="entry name" value="BPD_transp_2"/>
    <property type="match status" value="1"/>
</dbReference>
<dbReference type="eggNOG" id="COG4603">
    <property type="taxonomic scope" value="Bacteria"/>
</dbReference>
<feature type="transmembrane region" description="Helical" evidence="6">
    <location>
        <begin position="109"/>
        <end position="127"/>
    </location>
</feature>
<feature type="transmembrane region" description="Helical" evidence="6">
    <location>
        <begin position="312"/>
        <end position="330"/>
    </location>
</feature>
<reference evidence="7 8" key="1">
    <citation type="submission" date="2008-10" db="EMBL/GenBank/DDBJ databases">
        <authorList>
            <person name="Qin X."/>
            <person name="Bachman B."/>
            <person name="Battles P."/>
            <person name="Bell A."/>
            <person name="Bess C."/>
            <person name="Bickham C."/>
            <person name="Chaboub L."/>
            <person name="Chen D."/>
            <person name="Coyle M."/>
            <person name="Deiros D.R."/>
            <person name="Dinh H."/>
            <person name="Forbes L."/>
            <person name="Fowler G."/>
            <person name="Francisco L."/>
            <person name="Fu Q."/>
            <person name="Gubbala S."/>
            <person name="Hale W."/>
            <person name="Han Y."/>
            <person name="Hemphill L."/>
            <person name="Highlander S.K."/>
            <person name="Hirani K."/>
            <person name="Hogues M."/>
            <person name="Jackson L."/>
            <person name="Jakkamsetti A."/>
            <person name="Javaid M."/>
            <person name="Jiang H."/>
            <person name="Korchina V."/>
            <person name="Kovar C."/>
            <person name="Lara F."/>
            <person name="Lee S."/>
            <person name="Mata R."/>
            <person name="Mathew T."/>
            <person name="Moen C."/>
            <person name="Morales K."/>
            <person name="Munidasa M."/>
            <person name="Nazareth L."/>
            <person name="Ngo R."/>
            <person name="Nguyen L."/>
            <person name="Okwuonu G."/>
            <person name="Ongeri F."/>
            <person name="Patil S."/>
            <person name="Petrosino J."/>
            <person name="Pham C."/>
            <person name="Pham P."/>
            <person name="Pu L.-L."/>
            <person name="Puazo M."/>
            <person name="Raj R."/>
            <person name="Reid J."/>
            <person name="Rouhana J."/>
            <person name="Saada N."/>
            <person name="Shang Y."/>
            <person name="Simmons D."/>
            <person name="Thornton R."/>
            <person name="Warren J."/>
            <person name="Weissenberger G."/>
            <person name="Zhang J."/>
            <person name="Zhang L."/>
            <person name="Zhou C."/>
            <person name="Zhu D."/>
            <person name="Muzny D."/>
            <person name="Worley K."/>
            <person name="Gibbs R."/>
        </authorList>
    </citation>
    <scope>NUCLEOTIDE SEQUENCE [LARGE SCALE GENOMIC DNA]</scope>
    <source>
        <strain evidence="7 8">ATCC 51172</strain>
    </source>
</reference>
<dbReference type="GO" id="GO:0005886">
    <property type="term" value="C:plasma membrane"/>
    <property type="evidence" value="ECO:0007669"/>
    <property type="project" value="UniProtKB-SubCell"/>
</dbReference>
<comment type="subcellular location">
    <subcellularLocation>
        <location evidence="1">Cell membrane</location>
        <topology evidence="1">Multi-pass membrane protein</topology>
    </subcellularLocation>
</comment>
<evidence type="ECO:0000256" key="6">
    <source>
        <dbReference type="SAM" id="Phobius"/>
    </source>
</evidence>
<evidence type="ECO:0000313" key="8">
    <source>
        <dbReference type="Proteomes" id="UP000005984"/>
    </source>
</evidence>
<feature type="transmembrane region" description="Helical" evidence="6">
    <location>
        <begin position="236"/>
        <end position="259"/>
    </location>
</feature>
<keyword evidence="5 6" id="KW-0472">Membrane</keyword>
<dbReference type="GO" id="GO:0022857">
    <property type="term" value="F:transmembrane transporter activity"/>
    <property type="evidence" value="ECO:0007669"/>
    <property type="project" value="InterPro"/>
</dbReference>
<dbReference type="PANTHER" id="PTHR47089">
    <property type="entry name" value="ABC TRANSPORTER, PERMEASE PROTEIN"/>
    <property type="match status" value="1"/>
</dbReference>
<dbReference type="EMBL" id="ABYO01000211">
    <property type="protein sequence ID" value="EEI86219.1"/>
    <property type="molecule type" value="Genomic_DNA"/>
</dbReference>
<keyword evidence="8" id="KW-1185">Reference proteome</keyword>
<keyword evidence="3 6" id="KW-0812">Transmembrane</keyword>
<evidence type="ECO:0000256" key="4">
    <source>
        <dbReference type="ARBA" id="ARBA00022989"/>
    </source>
</evidence>
<dbReference type="STRING" id="525254.HMPREF0072_1229"/>
<evidence type="ECO:0000256" key="5">
    <source>
        <dbReference type="ARBA" id="ARBA00023136"/>
    </source>
</evidence>
<evidence type="ECO:0000256" key="2">
    <source>
        <dbReference type="ARBA" id="ARBA00022475"/>
    </source>
</evidence>
<evidence type="ECO:0000256" key="3">
    <source>
        <dbReference type="ARBA" id="ARBA00022692"/>
    </source>
</evidence>
<keyword evidence="2" id="KW-1003">Cell membrane</keyword>
<accession>C2BFV9</accession>
<name>C2BFV9_9FIRM</name>
<dbReference type="Proteomes" id="UP000005984">
    <property type="component" value="Unassembled WGS sequence"/>
</dbReference>
<feature type="transmembrane region" description="Helical" evidence="6">
    <location>
        <begin position="189"/>
        <end position="207"/>
    </location>
</feature>
<dbReference type="PANTHER" id="PTHR47089:SF1">
    <property type="entry name" value="GUANOSINE ABC TRANSPORTER PERMEASE PROTEIN NUPP"/>
    <property type="match status" value="1"/>
</dbReference>
<dbReference type="InterPro" id="IPR001851">
    <property type="entry name" value="ABC_transp_permease"/>
</dbReference>
<dbReference type="AlphaFoldDB" id="C2BFV9"/>
<evidence type="ECO:0000256" key="1">
    <source>
        <dbReference type="ARBA" id="ARBA00004651"/>
    </source>
</evidence>
<proteinExistence type="predicted"/>
<dbReference type="CDD" id="cd06580">
    <property type="entry name" value="TM_PBP1_transp_TpRbsC_like"/>
    <property type="match status" value="1"/>
</dbReference>
<dbReference type="RefSeq" id="WP_004829843.1">
    <property type="nucleotide sequence ID" value="NZ_GG666055.1"/>
</dbReference>
<feature type="transmembrane region" description="Helical" evidence="6">
    <location>
        <begin position="54"/>
        <end position="74"/>
    </location>
</feature>
<comment type="caution">
    <text evidence="7">The sequence shown here is derived from an EMBL/GenBank/DDBJ whole genome shotgun (WGS) entry which is preliminary data.</text>
</comment>
<feature type="transmembrane region" description="Helical" evidence="6">
    <location>
        <begin position="86"/>
        <end position="103"/>
    </location>
</feature>
<organism evidence="7 8">
    <name type="scientific">Anaerococcus lactolyticus ATCC 51172</name>
    <dbReference type="NCBI Taxonomy" id="525254"/>
    <lineage>
        <taxon>Bacteria</taxon>
        <taxon>Bacillati</taxon>
        <taxon>Bacillota</taxon>
        <taxon>Tissierellia</taxon>
        <taxon>Tissierellales</taxon>
        <taxon>Peptoniphilaceae</taxon>
        <taxon>Anaerococcus</taxon>
    </lineage>
</organism>
<feature type="transmembrane region" description="Helical" evidence="6">
    <location>
        <begin position="139"/>
        <end position="161"/>
    </location>
</feature>
<evidence type="ECO:0000313" key="7">
    <source>
        <dbReference type="EMBL" id="EEI86219.1"/>
    </source>
</evidence>
<dbReference type="HOGENOM" id="CLU_040769_0_3_9"/>